<reference evidence="4" key="1">
    <citation type="submission" date="2011-01" db="EMBL/GenBank/DDBJ databases">
        <title>Complete sequence of chromosome of Thermovibrio ammonificans HB-1.</title>
        <authorList>
            <consortium name="US DOE Joint Genome Institute"/>
            <person name="Lucas S."/>
            <person name="Copeland A."/>
            <person name="Lapidus A."/>
            <person name="Cheng J.-F."/>
            <person name="Goodwin L."/>
            <person name="Pitluck S."/>
            <person name="Davenport K."/>
            <person name="Detter J.C."/>
            <person name="Han C."/>
            <person name="Tapia R."/>
            <person name="Land M."/>
            <person name="Hauser L."/>
            <person name="Kyrpides N."/>
            <person name="Ivanova N."/>
            <person name="Ovchinnikova G."/>
            <person name="Vetriani C."/>
            <person name="Woyke T."/>
        </authorList>
    </citation>
    <scope>NUCLEOTIDE SEQUENCE [LARGE SCALE GENOMIC DNA]</scope>
    <source>
        <strain evidence="4">HB-1</strain>
    </source>
</reference>
<dbReference type="InterPro" id="IPR043130">
    <property type="entry name" value="CDP-OH_PTrfase_TM_dom"/>
</dbReference>
<evidence type="ECO:0000313" key="4">
    <source>
        <dbReference type="EMBL" id="ADU96086.1"/>
    </source>
</evidence>
<feature type="transmembrane region" description="Helical" evidence="3">
    <location>
        <begin position="153"/>
        <end position="175"/>
    </location>
</feature>
<dbReference type="PROSITE" id="PS00379">
    <property type="entry name" value="CDP_ALCOHOL_P_TRANSF"/>
    <property type="match status" value="1"/>
</dbReference>
<evidence type="ECO:0000313" key="5">
    <source>
        <dbReference type="Proteomes" id="UP000006362"/>
    </source>
</evidence>
<dbReference type="OrthoDB" id="9785831at2"/>
<gene>
    <name evidence="4" type="ordered locus">Theam_0112</name>
</gene>
<dbReference type="KEGG" id="tam:Theam_0112"/>
<name>E8T381_THEA1</name>
<keyword evidence="3" id="KW-0472">Membrane</keyword>
<protein>
    <submittedName>
        <fullName evidence="4">CDP-alcohol phosphatidyltransferase</fullName>
    </submittedName>
</protein>
<keyword evidence="5" id="KW-1185">Reference proteome</keyword>
<dbReference type="InterPro" id="IPR048254">
    <property type="entry name" value="CDP_ALCOHOL_P_TRANSF_CS"/>
</dbReference>
<dbReference type="EMBL" id="CP002444">
    <property type="protein sequence ID" value="ADU96086.1"/>
    <property type="molecule type" value="Genomic_DNA"/>
</dbReference>
<evidence type="ECO:0000256" key="1">
    <source>
        <dbReference type="ARBA" id="ARBA00022679"/>
    </source>
</evidence>
<dbReference type="Proteomes" id="UP000006362">
    <property type="component" value="Chromosome"/>
</dbReference>
<accession>E8T381</accession>
<keyword evidence="1 2" id="KW-0808">Transferase</keyword>
<evidence type="ECO:0000256" key="2">
    <source>
        <dbReference type="RuleBase" id="RU003750"/>
    </source>
</evidence>
<dbReference type="AlphaFoldDB" id="E8T381"/>
<feature type="transmembrane region" description="Helical" evidence="3">
    <location>
        <begin position="113"/>
        <end position="133"/>
    </location>
</feature>
<dbReference type="InterPro" id="IPR000462">
    <property type="entry name" value="CDP-OH_P_trans"/>
</dbReference>
<comment type="similarity">
    <text evidence="2">Belongs to the CDP-alcohol phosphatidyltransferase class-I family.</text>
</comment>
<evidence type="ECO:0000256" key="3">
    <source>
        <dbReference type="SAM" id="Phobius"/>
    </source>
</evidence>
<organism evidence="4 5">
    <name type="scientific">Thermovibrio ammonificans (strain DSM 15698 / JCM 12110 / HB-1)</name>
    <dbReference type="NCBI Taxonomy" id="648996"/>
    <lineage>
        <taxon>Bacteria</taxon>
        <taxon>Pseudomonadati</taxon>
        <taxon>Aquificota</taxon>
        <taxon>Aquificia</taxon>
        <taxon>Desulfurobacteriales</taxon>
        <taxon>Desulfurobacteriaceae</taxon>
        <taxon>Thermovibrio</taxon>
    </lineage>
</organism>
<dbReference type="Pfam" id="PF01066">
    <property type="entry name" value="CDP-OH_P_transf"/>
    <property type="match status" value="1"/>
</dbReference>
<keyword evidence="3" id="KW-1133">Transmembrane helix</keyword>
<dbReference type="HOGENOM" id="CLU_080384_1_0_0"/>
<dbReference type="GO" id="GO:0016020">
    <property type="term" value="C:membrane"/>
    <property type="evidence" value="ECO:0007669"/>
    <property type="project" value="InterPro"/>
</dbReference>
<dbReference type="STRING" id="648996.Theam_0112"/>
<feature type="transmembrane region" description="Helical" evidence="3">
    <location>
        <begin position="21"/>
        <end position="47"/>
    </location>
</feature>
<dbReference type="RefSeq" id="WP_013536872.1">
    <property type="nucleotide sequence ID" value="NC_014926.1"/>
</dbReference>
<dbReference type="Gene3D" id="1.20.120.1760">
    <property type="match status" value="1"/>
</dbReference>
<proteinExistence type="inferred from homology"/>
<sequence length="192" mass="20406">MISSTGIKERAQELLKPFAQSIGNLGVSPNAITVFGFILALVAGVLIATENLITAAAVYLLSGLCDTFDGIVARITGKKSRLGAFLDSFLDRYADFFPLAGVASLAFKHQDQLLFALTLLAIAGSFATSYARARAEALGVECKVGIMERPERFVVLLAGVATGYLSVAMSVLALLSNVTAFQRLICAVERLR</sequence>
<dbReference type="GO" id="GO:0008654">
    <property type="term" value="P:phospholipid biosynthetic process"/>
    <property type="evidence" value="ECO:0007669"/>
    <property type="project" value="InterPro"/>
</dbReference>
<keyword evidence="3" id="KW-0812">Transmembrane</keyword>
<dbReference type="GO" id="GO:0016780">
    <property type="term" value="F:phosphotransferase activity, for other substituted phosphate groups"/>
    <property type="evidence" value="ECO:0007669"/>
    <property type="project" value="InterPro"/>
</dbReference>
<dbReference type="eggNOG" id="COG0558">
    <property type="taxonomic scope" value="Bacteria"/>
</dbReference>